<accession>A0ABT1NLW0</accession>
<evidence type="ECO:0000313" key="3">
    <source>
        <dbReference type="Proteomes" id="UP001206924"/>
    </source>
</evidence>
<organism evidence="2 3">
    <name type="scientific">Arthrobacter jinronghuae</name>
    <dbReference type="NCBI Taxonomy" id="2964609"/>
    <lineage>
        <taxon>Bacteria</taxon>
        <taxon>Bacillati</taxon>
        <taxon>Actinomycetota</taxon>
        <taxon>Actinomycetes</taxon>
        <taxon>Micrococcales</taxon>
        <taxon>Micrococcaceae</taxon>
        <taxon>Arthrobacter</taxon>
    </lineage>
</organism>
<dbReference type="SUPFAM" id="SSF55729">
    <property type="entry name" value="Acyl-CoA N-acyltransferases (Nat)"/>
    <property type="match status" value="1"/>
</dbReference>
<dbReference type="EMBL" id="JANFLP010000001">
    <property type="protein sequence ID" value="MCQ1948711.1"/>
    <property type="molecule type" value="Genomic_DNA"/>
</dbReference>
<reference evidence="2 3" key="1">
    <citation type="submission" date="2022-07" db="EMBL/GenBank/DDBJ databases">
        <title>Novel species in genus Arthrobacter.</title>
        <authorList>
            <person name="Liu Y."/>
        </authorList>
    </citation>
    <scope>NUCLEOTIDE SEQUENCE [LARGE SCALE GENOMIC DNA]</scope>
    <source>
        <strain evidence="3">zg-Y859</strain>
    </source>
</reference>
<dbReference type="Gene3D" id="3.40.630.30">
    <property type="match status" value="1"/>
</dbReference>
<dbReference type="PROSITE" id="PS51186">
    <property type="entry name" value="GNAT"/>
    <property type="match status" value="1"/>
</dbReference>
<evidence type="ECO:0000259" key="1">
    <source>
        <dbReference type="PROSITE" id="PS51186"/>
    </source>
</evidence>
<protein>
    <submittedName>
        <fullName evidence="2">GNAT family N-acetyltransferase</fullName>
    </submittedName>
</protein>
<dbReference type="PANTHER" id="PTHR43441:SF10">
    <property type="entry name" value="ACETYLTRANSFERASE"/>
    <property type="match status" value="1"/>
</dbReference>
<dbReference type="InterPro" id="IPR051908">
    <property type="entry name" value="Ribosomal_N-acetyltransferase"/>
</dbReference>
<dbReference type="PANTHER" id="PTHR43441">
    <property type="entry name" value="RIBOSOMAL-PROTEIN-SERINE ACETYLTRANSFERASE"/>
    <property type="match status" value="1"/>
</dbReference>
<dbReference type="InterPro" id="IPR000182">
    <property type="entry name" value="GNAT_dom"/>
</dbReference>
<name>A0ABT1NLW0_9MICC</name>
<dbReference type="InterPro" id="IPR016181">
    <property type="entry name" value="Acyl_CoA_acyltransferase"/>
</dbReference>
<comment type="caution">
    <text evidence="2">The sequence shown here is derived from an EMBL/GenBank/DDBJ whole genome shotgun (WGS) entry which is preliminary data.</text>
</comment>
<dbReference type="RefSeq" id="WP_255864623.1">
    <property type="nucleotide sequence ID" value="NZ_CP104263.1"/>
</dbReference>
<evidence type="ECO:0000313" key="2">
    <source>
        <dbReference type="EMBL" id="MCQ1948711.1"/>
    </source>
</evidence>
<gene>
    <name evidence="2" type="ORF">NNX28_02050</name>
</gene>
<dbReference type="Proteomes" id="UP001206924">
    <property type="component" value="Unassembled WGS sequence"/>
</dbReference>
<dbReference type="Pfam" id="PF13302">
    <property type="entry name" value="Acetyltransf_3"/>
    <property type="match status" value="1"/>
</dbReference>
<feature type="domain" description="N-acetyltransferase" evidence="1">
    <location>
        <begin position="20"/>
        <end position="180"/>
    </location>
</feature>
<keyword evidence="3" id="KW-1185">Reference proteome</keyword>
<proteinExistence type="predicted"/>
<sequence length="188" mass="20764">METSTGMPSWPSVDPQHGNVRLRAFRDEDVATVMEMSRDEYFPAIGTLAGNASAAQALEWVERQRNRYAEGAGFSFAVADAGTDRCVGQLGLWVRELEKGRAQAGYGITPSARGRRFAASALLAALEFAWTMPELHRVELYIEPWNTASIRTAEIAGFEQEGLLRSYMEISGQRRDLLIYGAVRGCKG</sequence>